<sequence>MKKTMLSKTMMGRTAVKAILATALLAGGIVGQVGAVSATAAKPTAAPIMRDNLSKYGLVKDVELPVTVEAGGLSYTLEKIMIYDFNSKDAQGLIKRFNYSPSSGMYLNPKSMIWTKIIIKNNSKKTIDNFDGKSKWSIQTADFDQTDPIQSWSKIGKTNDKEALNAYKLKPGESLSTYQAYYYTGKFDYLAIRIFYAGDFSEKYMVLPAELREVK</sequence>
<name>A0ABX1YGH1_9BACL</name>
<organism evidence="2 3">
    <name type="scientific">Paenibacillus phytohabitans</name>
    <dbReference type="NCBI Taxonomy" id="2654978"/>
    <lineage>
        <taxon>Bacteria</taxon>
        <taxon>Bacillati</taxon>
        <taxon>Bacillota</taxon>
        <taxon>Bacilli</taxon>
        <taxon>Bacillales</taxon>
        <taxon>Paenibacillaceae</taxon>
        <taxon>Paenibacillus</taxon>
    </lineage>
</organism>
<proteinExistence type="predicted"/>
<protein>
    <recommendedName>
        <fullName evidence="4">DUF4352 domain-containing protein</fullName>
    </recommendedName>
</protein>
<evidence type="ECO:0000313" key="3">
    <source>
        <dbReference type="Proteomes" id="UP000596857"/>
    </source>
</evidence>
<evidence type="ECO:0008006" key="4">
    <source>
        <dbReference type="Google" id="ProtNLM"/>
    </source>
</evidence>
<feature type="chain" id="PRO_5045264351" description="DUF4352 domain-containing protein" evidence="1">
    <location>
        <begin position="36"/>
        <end position="215"/>
    </location>
</feature>
<keyword evidence="1" id="KW-0732">Signal</keyword>
<dbReference type="RefSeq" id="WP_171717838.1">
    <property type="nucleotide sequence ID" value="NZ_WHOB01000039.1"/>
</dbReference>
<comment type="caution">
    <text evidence="2">The sequence shown here is derived from an EMBL/GenBank/DDBJ whole genome shotgun (WGS) entry which is preliminary data.</text>
</comment>
<feature type="signal peptide" evidence="1">
    <location>
        <begin position="1"/>
        <end position="35"/>
    </location>
</feature>
<evidence type="ECO:0000313" key="2">
    <source>
        <dbReference type="EMBL" id="NOU80112.1"/>
    </source>
</evidence>
<dbReference type="Proteomes" id="UP000596857">
    <property type="component" value="Unassembled WGS sequence"/>
</dbReference>
<keyword evidence="3" id="KW-1185">Reference proteome</keyword>
<gene>
    <name evidence="2" type="ORF">GC101_14670</name>
</gene>
<evidence type="ECO:0000256" key="1">
    <source>
        <dbReference type="SAM" id="SignalP"/>
    </source>
</evidence>
<reference evidence="2 3" key="1">
    <citation type="submission" date="2019-10" db="EMBL/GenBank/DDBJ databases">
        <title>Description of Paenibacillus terricola sp. nov.</title>
        <authorList>
            <person name="Carlier A."/>
            <person name="Qi S."/>
        </authorList>
    </citation>
    <scope>NUCLEOTIDE SEQUENCE [LARGE SCALE GENOMIC DNA]</scope>
    <source>
        <strain evidence="2 3">LMG 31459</strain>
    </source>
</reference>
<accession>A0ABX1YGH1</accession>
<dbReference type="EMBL" id="WHOB01000039">
    <property type="protein sequence ID" value="NOU80112.1"/>
    <property type="molecule type" value="Genomic_DNA"/>
</dbReference>